<dbReference type="AlphaFoldDB" id="A0A7S3MT28"/>
<name>A0A7S3MT28_9SPIT</name>
<accession>A0A7S3MT28</accession>
<evidence type="ECO:0000313" key="1">
    <source>
        <dbReference type="EMBL" id="CAE0315940.1"/>
    </source>
</evidence>
<organism evidence="1">
    <name type="scientific">Favella ehrenbergii</name>
    <dbReference type="NCBI Taxonomy" id="182087"/>
    <lineage>
        <taxon>Eukaryota</taxon>
        <taxon>Sar</taxon>
        <taxon>Alveolata</taxon>
        <taxon>Ciliophora</taxon>
        <taxon>Intramacronucleata</taxon>
        <taxon>Spirotrichea</taxon>
        <taxon>Choreotrichia</taxon>
        <taxon>Tintinnida</taxon>
        <taxon>Xystonellidae</taxon>
        <taxon>Favella</taxon>
    </lineage>
</organism>
<proteinExistence type="predicted"/>
<gene>
    <name evidence="1" type="ORF">FEHR0123_LOCUS10873</name>
</gene>
<dbReference type="EMBL" id="HBIE01035932">
    <property type="protein sequence ID" value="CAE0315940.1"/>
    <property type="molecule type" value="Transcribed_RNA"/>
</dbReference>
<protein>
    <submittedName>
        <fullName evidence="1">Uncharacterized protein</fullName>
    </submittedName>
</protein>
<reference evidence="1" key="1">
    <citation type="submission" date="2021-01" db="EMBL/GenBank/DDBJ databases">
        <authorList>
            <person name="Corre E."/>
            <person name="Pelletier E."/>
            <person name="Niang G."/>
            <person name="Scheremetjew M."/>
            <person name="Finn R."/>
            <person name="Kale V."/>
            <person name="Holt S."/>
            <person name="Cochrane G."/>
            <person name="Meng A."/>
            <person name="Brown T."/>
            <person name="Cohen L."/>
        </authorList>
    </citation>
    <scope>NUCLEOTIDE SEQUENCE</scope>
    <source>
        <strain evidence="1">Fehren 1</strain>
    </source>
</reference>
<sequence length="141" mass="17244">MQSETELEETIGELAFSSPHDIEYNKRRRREASEPPRYYTTLRTQKMFKEADMLLLEDRSNSRVRSFKIFEDRRVFPELYKREEFKPLDKEEKHDECDYDTEPEHVVKARELMLEDLTESIKFYVEEQPLDLVYNIHKKFK</sequence>